<evidence type="ECO:0000313" key="1">
    <source>
        <dbReference type="EMBL" id="KNZ61999.1"/>
    </source>
</evidence>
<comment type="caution">
    <text evidence="1">The sequence shown here is derived from an EMBL/GenBank/DDBJ whole genome shotgun (WGS) entry which is preliminary data.</text>
</comment>
<sequence length="100" mass="10990">SRRFGEVILPKISSAVWTKLLCTEQKRLKRKCLYSPKYLEDVGDFQAEHLTSEAMGLKDLLTEMVLKTYAKNGGTGNNNALVVAQAGPSTSTSPKVQMSI</sequence>
<evidence type="ECO:0000313" key="2">
    <source>
        <dbReference type="Proteomes" id="UP000037035"/>
    </source>
</evidence>
<reference evidence="1 2" key="1">
    <citation type="submission" date="2015-08" db="EMBL/GenBank/DDBJ databases">
        <title>Next Generation Sequencing and Analysis of the Genome of Puccinia sorghi L Schw, the Causal Agent of Maize Common Rust.</title>
        <authorList>
            <person name="Rochi L."/>
            <person name="Burguener G."/>
            <person name="Darino M."/>
            <person name="Turjanski A."/>
            <person name="Kreff E."/>
            <person name="Dieguez M.J."/>
            <person name="Sacco F."/>
        </authorList>
    </citation>
    <scope>NUCLEOTIDE SEQUENCE [LARGE SCALE GENOMIC DNA]</scope>
    <source>
        <strain evidence="1 2">RO10H11247</strain>
    </source>
</reference>
<keyword evidence="2" id="KW-1185">Reference proteome</keyword>
<dbReference type="Proteomes" id="UP000037035">
    <property type="component" value="Unassembled WGS sequence"/>
</dbReference>
<dbReference type="AlphaFoldDB" id="A0A0L6VMS3"/>
<feature type="non-terminal residue" evidence="1">
    <location>
        <position position="1"/>
    </location>
</feature>
<accession>A0A0L6VMS3</accession>
<gene>
    <name evidence="1" type="ORF">VP01_13279g1</name>
</gene>
<name>A0A0L6VMS3_9BASI</name>
<dbReference type="VEuPathDB" id="FungiDB:VP01_13279g1"/>
<dbReference type="EMBL" id="LAVV01003642">
    <property type="protein sequence ID" value="KNZ61999.1"/>
    <property type="molecule type" value="Genomic_DNA"/>
</dbReference>
<proteinExistence type="predicted"/>
<protein>
    <submittedName>
        <fullName evidence="1">Uncharacterized protein</fullName>
    </submittedName>
</protein>
<organism evidence="1 2">
    <name type="scientific">Puccinia sorghi</name>
    <dbReference type="NCBI Taxonomy" id="27349"/>
    <lineage>
        <taxon>Eukaryota</taxon>
        <taxon>Fungi</taxon>
        <taxon>Dikarya</taxon>
        <taxon>Basidiomycota</taxon>
        <taxon>Pucciniomycotina</taxon>
        <taxon>Pucciniomycetes</taxon>
        <taxon>Pucciniales</taxon>
        <taxon>Pucciniaceae</taxon>
        <taxon>Puccinia</taxon>
    </lineage>
</organism>